<evidence type="ECO:0000256" key="1">
    <source>
        <dbReference type="ARBA" id="ARBA00004906"/>
    </source>
</evidence>
<keyword evidence="2" id="KW-0175">Coiled coil</keyword>
<protein>
    <recommendedName>
        <fullName evidence="3">BTB domain-containing protein</fullName>
    </recommendedName>
</protein>
<evidence type="ECO:0000256" key="2">
    <source>
        <dbReference type="SAM" id="Coils"/>
    </source>
</evidence>
<dbReference type="AlphaFoldDB" id="A0ABD3KDZ9"/>
<feature type="coiled-coil region" evidence="2">
    <location>
        <begin position="36"/>
        <end position="89"/>
    </location>
</feature>
<evidence type="ECO:0000259" key="3">
    <source>
        <dbReference type="SMART" id="SM00225"/>
    </source>
</evidence>
<dbReference type="PANTHER" id="PTHR24413">
    <property type="entry name" value="SPECKLE-TYPE POZ PROTEIN"/>
    <property type="match status" value="1"/>
</dbReference>
<reference evidence="4 5" key="1">
    <citation type="submission" date="2024-11" db="EMBL/GenBank/DDBJ databases">
        <title>Chromosome-level genome assembly of Eucalyptus globulus Labill. provides insights into its genome evolution.</title>
        <authorList>
            <person name="Li X."/>
        </authorList>
    </citation>
    <scope>NUCLEOTIDE SEQUENCE [LARGE SCALE GENOMIC DNA]</scope>
    <source>
        <strain evidence="4">CL2024</strain>
        <tissue evidence="4">Fresh tender leaves</tissue>
    </source>
</reference>
<dbReference type="InterPro" id="IPR011333">
    <property type="entry name" value="SKP1/BTB/POZ_sf"/>
</dbReference>
<dbReference type="SUPFAM" id="SSF54695">
    <property type="entry name" value="POZ domain"/>
    <property type="match status" value="1"/>
</dbReference>
<dbReference type="SMART" id="SM00225">
    <property type="entry name" value="BTB"/>
    <property type="match status" value="1"/>
</dbReference>
<comment type="caution">
    <text evidence="4">The sequence shown here is derived from an EMBL/GenBank/DDBJ whole genome shotgun (WGS) entry which is preliminary data.</text>
</comment>
<evidence type="ECO:0000313" key="4">
    <source>
        <dbReference type="EMBL" id="KAL3737292.1"/>
    </source>
</evidence>
<keyword evidence="5" id="KW-1185">Reference proteome</keyword>
<dbReference type="Pfam" id="PF00651">
    <property type="entry name" value="BTB"/>
    <property type="match status" value="1"/>
</dbReference>
<comment type="pathway">
    <text evidence="1">Protein modification; protein ubiquitination.</text>
</comment>
<evidence type="ECO:0000313" key="5">
    <source>
        <dbReference type="Proteomes" id="UP001634007"/>
    </source>
</evidence>
<accession>A0ABD3KDZ9</accession>
<dbReference type="InterPro" id="IPR000210">
    <property type="entry name" value="BTB/POZ_dom"/>
</dbReference>
<dbReference type="Gene3D" id="3.30.710.10">
    <property type="entry name" value="Potassium Channel Kv1.1, Chain A"/>
    <property type="match status" value="1"/>
</dbReference>
<proteinExistence type="predicted"/>
<dbReference type="CDD" id="cd18186">
    <property type="entry name" value="BTB_POZ_ZBTB_KLHL-like"/>
    <property type="match status" value="1"/>
</dbReference>
<dbReference type="Proteomes" id="UP001634007">
    <property type="component" value="Unassembled WGS sequence"/>
</dbReference>
<organism evidence="4 5">
    <name type="scientific">Eucalyptus globulus</name>
    <name type="common">Tasmanian blue gum</name>
    <dbReference type="NCBI Taxonomy" id="34317"/>
    <lineage>
        <taxon>Eukaryota</taxon>
        <taxon>Viridiplantae</taxon>
        <taxon>Streptophyta</taxon>
        <taxon>Embryophyta</taxon>
        <taxon>Tracheophyta</taxon>
        <taxon>Spermatophyta</taxon>
        <taxon>Magnoliopsida</taxon>
        <taxon>eudicotyledons</taxon>
        <taxon>Gunneridae</taxon>
        <taxon>Pentapetalae</taxon>
        <taxon>rosids</taxon>
        <taxon>malvids</taxon>
        <taxon>Myrtales</taxon>
        <taxon>Myrtaceae</taxon>
        <taxon>Myrtoideae</taxon>
        <taxon>Eucalypteae</taxon>
        <taxon>Eucalyptus</taxon>
    </lineage>
</organism>
<name>A0ABD3KDZ9_EUCGL</name>
<dbReference type="EMBL" id="JBJKBG010000006">
    <property type="protein sequence ID" value="KAL3737292.1"/>
    <property type="molecule type" value="Genomic_DNA"/>
</dbReference>
<sequence length="255" mass="28665">MQRPCEEEETNSMPCTCTSCKEEHVTLDAVTWKECSDEARQTNEELKREIEDGTCKGCSEEAEQTKETKEELKGEIEDLKAKVAFLSINHLHLSGRPHGPGSTDVVLVAAGDSPNGGPSKPVPAHRAILISGMSYHIFRAFVIFLYAEACLNEQMACELLASAEKYQVEHLKAYHEKFLISKLNWDNSIRYYAFAHQHNAKEAATSLILDNLDKLRKHQVYFILTENPRLGLELLEASCLARWEKNAAPEDTSAK</sequence>
<gene>
    <name evidence="4" type="ORF">ACJRO7_026117</name>
</gene>
<feature type="domain" description="BTB" evidence="3">
    <location>
        <begin position="103"/>
        <end position="183"/>
    </location>
</feature>